<name>R4XDA7_TAPDE</name>
<dbReference type="Proteomes" id="UP000013776">
    <property type="component" value="Unassembled WGS sequence"/>
</dbReference>
<dbReference type="GO" id="GO:0042254">
    <property type="term" value="P:ribosome biogenesis"/>
    <property type="evidence" value="ECO:0007669"/>
    <property type="project" value="TreeGrafter"/>
</dbReference>
<gene>
    <name evidence="2" type="ORF">TAPDE_004132</name>
</gene>
<dbReference type="AlphaFoldDB" id="R4XDA7"/>
<dbReference type="PANTHER" id="PTHR15682">
    <property type="entry name" value="UNHEALTHY RIBOSOME BIOGENESIS PROTEIN 2 HOMOLOG"/>
    <property type="match status" value="1"/>
</dbReference>
<protein>
    <recommendedName>
        <fullName evidence="1">Nucleolar 27S pre-rRNA processing Urb2/Npa2 C-terminal domain-containing protein</fullName>
    </recommendedName>
</protein>
<sequence>MWLSLVGSTQVAQILTIYKETQIGPKVTRPLSTDTAIRTSIQNILKVTFSSQDRGAPIVSTLLQLDLDLVLPNEEEALWSYIDQCQDYHLLAKCLQAYVDIRSLPSFFTCLLKLQKVSTSLITKSFSNSLANEVSRLTEAVQDGIMQIVVQSVSLLKEPLLVALIGGLHPGSSVLPRYLAMLSITDLDGRLKRVIALKCRAGSSKLIKSIANTATTKETNSAECETWLRLKEVQSTSTIQDDDEKNDSIWIDLLLSTISQNIGFFVAVVRRWLPAVVPLMSSSQRLSFVRVVLSKIDDERITEIMFQESVLLEIPELHGVLQDEILNTLTSDTTPLYKIPTDFFHKAVKRQIVTSLASQPSLNELQCQMLLKYAYTGIYPMFAEAGDYLKFANSSLASNTTLPISMASTQEQLRRKYIKTLSQTQCKDIIEDKSCNALLQLEVVEECLTSNDLLDAAKKLSLAIRNSIFKDNYSSTDLHTQAIVLLRLLKTFRKLDIETSFLAESQEDRPVAQWLSLIKLKPDAQMSHTYLELAAWQVASVEDALNVIQGALQHATIETSFLDEMFQGFSYCLSVEMLQSLLAERTLESIPKHRAHLLLEVVQNKSRTDVLSSPWIRQQFKKTCHDLIRCQGDDELLTALNILQTLLETHARALDITSIDDLCECIQQCLQTDSTSSMLTQTYGLHRLLRATFQHHAYRLKDRYHIIILLFQRLLTVCLRKPTEMAKEETESFVRLFETFLVSSRALSINPEQFNRAVAKHVPWLLIEYIDGVTSSDFSDKISVQTKKTVEEGLVYECMSLCGQHEREMVATSLDSAGRGMFKRLFEDWSKFGRWTER</sequence>
<organism evidence="2 3">
    <name type="scientific">Taphrina deformans (strain PYCC 5710 / ATCC 11124 / CBS 356.35 / IMI 108563 / JCM 9778 / NBRC 8474)</name>
    <name type="common">Peach leaf curl fungus</name>
    <name type="synonym">Lalaria deformans</name>
    <dbReference type="NCBI Taxonomy" id="1097556"/>
    <lineage>
        <taxon>Eukaryota</taxon>
        <taxon>Fungi</taxon>
        <taxon>Dikarya</taxon>
        <taxon>Ascomycota</taxon>
        <taxon>Taphrinomycotina</taxon>
        <taxon>Taphrinomycetes</taxon>
        <taxon>Taphrinales</taxon>
        <taxon>Taphrinaceae</taxon>
        <taxon>Taphrina</taxon>
    </lineage>
</organism>
<comment type="caution">
    <text evidence="2">The sequence shown here is derived from an EMBL/GenBank/DDBJ whole genome shotgun (WGS) entry which is preliminary data.</text>
</comment>
<dbReference type="Pfam" id="PF10441">
    <property type="entry name" value="Urb2"/>
    <property type="match status" value="1"/>
</dbReference>
<evidence type="ECO:0000313" key="3">
    <source>
        <dbReference type="Proteomes" id="UP000013776"/>
    </source>
</evidence>
<dbReference type="VEuPathDB" id="FungiDB:TAPDE_004132"/>
<dbReference type="EMBL" id="CAHR02000181">
    <property type="protein sequence ID" value="CCG83815.1"/>
    <property type="molecule type" value="Genomic_DNA"/>
</dbReference>
<dbReference type="InterPro" id="IPR052609">
    <property type="entry name" value="Ribosome_Biogenesis_Reg"/>
</dbReference>
<feature type="domain" description="Nucleolar 27S pre-rRNA processing Urb2/Npa2 C-terminal" evidence="1">
    <location>
        <begin position="638"/>
        <end position="837"/>
    </location>
</feature>
<reference evidence="2 3" key="1">
    <citation type="journal article" date="2013" name="MBio">
        <title>Genome sequencing of the plant pathogen Taphrina deformans, the causal agent of peach leaf curl.</title>
        <authorList>
            <person name="Cisse O.H."/>
            <person name="Almeida J.M.G.C.F."/>
            <person name="Fonseca A."/>
            <person name="Kumar A.A."/>
            <person name="Salojaervi J."/>
            <person name="Overmyer K."/>
            <person name="Hauser P.M."/>
            <person name="Pagni M."/>
        </authorList>
    </citation>
    <scope>NUCLEOTIDE SEQUENCE [LARGE SCALE GENOMIC DNA]</scope>
    <source>
        <strain evidence="3">PYCC 5710 / ATCC 11124 / CBS 356.35 / IMI 108563 / JCM 9778 / NBRC 8474</strain>
    </source>
</reference>
<dbReference type="STRING" id="1097556.R4XDA7"/>
<evidence type="ECO:0000313" key="2">
    <source>
        <dbReference type="EMBL" id="CCG83815.1"/>
    </source>
</evidence>
<evidence type="ECO:0000259" key="1">
    <source>
        <dbReference type="Pfam" id="PF10441"/>
    </source>
</evidence>
<keyword evidence="3" id="KW-1185">Reference proteome</keyword>
<dbReference type="OrthoDB" id="160374at2759"/>
<dbReference type="PANTHER" id="PTHR15682:SF2">
    <property type="entry name" value="UNHEALTHY RIBOSOME BIOGENESIS PROTEIN 2 HOMOLOG"/>
    <property type="match status" value="1"/>
</dbReference>
<dbReference type="GO" id="GO:0005730">
    <property type="term" value="C:nucleolus"/>
    <property type="evidence" value="ECO:0007669"/>
    <property type="project" value="TreeGrafter"/>
</dbReference>
<proteinExistence type="predicted"/>
<dbReference type="InterPro" id="IPR018849">
    <property type="entry name" value="Urb2/Npa2_C"/>
</dbReference>
<accession>R4XDA7</accession>